<protein>
    <submittedName>
        <fullName evidence="3">Uncharacterized protein</fullName>
    </submittedName>
</protein>
<name>A0A9K3E123_HELAN</name>
<feature type="compositionally biased region" description="Acidic residues" evidence="2">
    <location>
        <begin position="37"/>
        <end position="46"/>
    </location>
</feature>
<feature type="compositionally biased region" description="Polar residues" evidence="2">
    <location>
        <begin position="114"/>
        <end position="127"/>
    </location>
</feature>
<dbReference type="EMBL" id="MNCJ02000330">
    <property type="protein sequence ID" value="KAF5765022.1"/>
    <property type="molecule type" value="Genomic_DNA"/>
</dbReference>
<keyword evidence="4" id="KW-1185">Reference proteome</keyword>
<reference evidence="3" key="2">
    <citation type="submission" date="2020-06" db="EMBL/GenBank/DDBJ databases">
        <title>Helianthus annuus Genome sequencing and assembly Release 2.</title>
        <authorList>
            <person name="Gouzy J."/>
            <person name="Langlade N."/>
            <person name="Munos S."/>
        </authorList>
    </citation>
    <scope>NUCLEOTIDE SEQUENCE</scope>
    <source>
        <tissue evidence="3">Leaves</tissue>
    </source>
</reference>
<evidence type="ECO:0000256" key="1">
    <source>
        <dbReference type="SAM" id="Coils"/>
    </source>
</evidence>
<feature type="coiled-coil region" evidence="1">
    <location>
        <begin position="237"/>
        <end position="346"/>
    </location>
</feature>
<feature type="region of interest" description="Disordered" evidence="2">
    <location>
        <begin position="26"/>
        <end position="55"/>
    </location>
</feature>
<gene>
    <name evidence="3" type="ORF">HanXRQr2_Chr15g0698821</name>
</gene>
<dbReference type="AlphaFoldDB" id="A0A9K3E123"/>
<feature type="region of interest" description="Disordered" evidence="2">
    <location>
        <begin position="104"/>
        <end position="140"/>
    </location>
</feature>
<evidence type="ECO:0000256" key="2">
    <source>
        <dbReference type="SAM" id="MobiDB-lite"/>
    </source>
</evidence>
<accession>A0A9K3E123</accession>
<comment type="caution">
    <text evidence="3">The sequence shown here is derived from an EMBL/GenBank/DDBJ whole genome shotgun (WGS) entry which is preliminary data.</text>
</comment>
<proteinExistence type="predicted"/>
<reference evidence="3" key="1">
    <citation type="journal article" date="2017" name="Nature">
        <title>The sunflower genome provides insights into oil metabolism, flowering and Asterid evolution.</title>
        <authorList>
            <person name="Badouin H."/>
            <person name="Gouzy J."/>
            <person name="Grassa C.J."/>
            <person name="Murat F."/>
            <person name="Staton S.E."/>
            <person name="Cottret L."/>
            <person name="Lelandais-Briere C."/>
            <person name="Owens G.L."/>
            <person name="Carrere S."/>
            <person name="Mayjonade B."/>
            <person name="Legrand L."/>
            <person name="Gill N."/>
            <person name="Kane N.C."/>
            <person name="Bowers J.E."/>
            <person name="Hubner S."/>
            <person name="Bellec A."/>
            <person name="Berard A."/>
            <person name="Berges H."/>
            <person name="Blanchet N."/>
            <person name="Boniface M.C."/>
            <person name="Brunel D."/>
            <person name="Catrice O."/>
            <person name="Chaidir N."/>
            <person name="Claudel C."/>
            <person name="Donnadieu C."/>
            <person name="Faraut T."/>
            <person name="Fievet G."/>
            <person name="Helmstetter N."/>
            <person name="King M."/>
            <person name="Knapp S.J."/>
            <person name="Lai Z."/>
            <person name="Le Paslier M.C."/>
            <person name="Lippi Y."/>
            <person name="Lorenzon L."/>
            <person name="Mandel J.R."/>
            <person name="Marage G."/>
            <person name="Marchand G."/>
            <person name="Marquand E."/>
            <person name="Bret-Mestries E."/>
            <person name="Morien E."/>
            <person name="Nambeesan S."/>
            <person name="Nguyen T."/>
            <person name="Pegot-Espagnet P."/>
            <person name="Pouilly N."/>
            <person name="Raftis F."/>
            <person name="Sallet E."/>
            <person name="Schiex T."/>
            <person name="Thomas J."/>
            <person name="Vandecasteele C."/>
            <person name="Vares D."/>
            <person name="Vear F."/>
            <person name="Vautrin S."/>
            <person name="Crespi M."/>
            <person name="Mangin B."/>
            <person name="Burke J.M."/>
            <person name="Salse J."/>
            <person name="Munos S."/>
            <person name="Vincourt P."/>
            <person name="Rieseberg L.H."/>
            <person name="Langlade N.B."/>
        </authorList>
    </citation>
    <scope>NUCLEOTIDE SEQUENCE</scope>
    <source>
        <tissue evidence="3">Leaves</tissue>
    </source>
</reference>
<sequence length="513" mass="56228">MKTSSSGTKGSSSKFIIYGSEHLSIEDEGVHAGGGVEGDDDGDEERPQDTGFSAAGGLLENLDAHLHGGCTPRDRPVNILTSPLSFGGPTTKVIEDIHMPEPLSFKKFEPSPSGKPTTGVASNVSRPSPQPFDGGDSASSSPLWYETEAVFLCQELGSGDAADLDPTRALEKYVPEWSLTIKDRIVDALSAKMALFHLGTPAEHAHYRKMSGPELGNALMLNQAQSNSLVVETYKRWIESESNCRKFEREVANLKNEDNVLSKTKQELSSLRSQIDCLKEQALETKEVNKSSQASAAYEARDKALQDLEALKLKFGDLEKKLSDVEKRHEAKLKEMQTSYNQLLADHYCLTNDKDELERARDKAIESHRTTIDEAKGMLTRCDGEMVELYAQVSELMLTKQWFLTDGVAWVVKLVHQSPELEKVVADLVSSVNAVGANEGIKKGFKAALGSVRSAEEVPGYDEGAKEALDAAIKAFDNFHISVLGKVADLVDKPLSVIKQRSELPIVKEDYEI</sequence>
<evidence type="ECO:0000313" key="3">
    <source>
        <dbReference type="EMBL" id="KAF5765022.1"/>
    </source>
</evidence>
<dbReference type="Proteomes" id="UP000215914">
    <property type="component" value="Unassembled WGS sequence"/>
</dbReference>
<organism evidence="3 4">
    <name type="scientific">Helianthus annuus</name>
    <name type="common">Common sunflower</name>
    <dbReference type="NCBI Taxonomy" id="4232"/>
    <lineage>
        <taxon>Eukaryota</taxon>
        <taxon>Viridiplantae</taxon>
        <taxon>Streptophyta</taxon>
        <taxon>Embryophyta</taxon>
        <taxon>Tracheophyta</taxon>
        <taxon>Spermatophyta</taxon>
        <taxon>Magnoliopsida</taxon>
        <taxon>eudicotyledons</taxon>
        <taxon>Gunneridae</taxon>
        <taxon>Pentapetalae</taxon>
        <taxon>asterids</taxon>
        <taxon>campanulids</taxon>
        <taxon>Asterales</taxon>
        <taxon>Asteraceae</taxon>
        <taxon>Asteroideae</taxon>
        <taxon>Heliantheae alliance</taxon>
        <taxon>Heliantheae</taxon>
        <taxon>Helianthus</taxon>
    </lineage>
</organism>
<keyword evidence="1" id="KW-0175">Coiled coil</keyword>
<evidence type="ECO:0000313" key="4">
    <source>
        <dbReference type="Proteomes" id="UP000215914"/>
    </source>
</evidence>
<dbReference type="Gramene" id="mRNA:HanXRQr2_Chr15g0698821">
    <property type="protein sequence ID" value="mRNA:HanXRQr2_Chr15g0698821"/>
    <property type="gene ID" value="HanXRQr2_Chr15g0698821"/>
</dbReference>